<dbReference type="PROSITE" id="PS50082">
    <property type="entry name" value="WD_REPEATS_2"/>
    <property type="match status" value="1"/>
</dbReference>
<name>A0AAW2IA68_9NEOP</name>
<keyword evidence="4" id="KW-0677">Repeat</keyword>
<sequence>MPKTKSRKRKHVLGSEINLDNDLEYLEKVVLGDGTDIFEQKDEKVDNDEVPIPECKLPAWVDESDLDKNEIEKSVREKKFLNVMKKPKWSEKSQSQKKDTNILQKSGDLILKSKSLEQGNIHMKKVNDLNIQSFREGSVNVVKFHPHSSVGMVGGLSGVLSLFQVDGTENTKLHSIKFLKFPVTCASFVKDAEEVIVGSKYSRCLHTFNLMTGQTYKVSNYRTGTVREIKKVVVSPDDKVIGVCGPTGKIYLLSTTTKECIDSLQMNENVTSLAFNADGSRMYSIGDEGDVYIWDMNTRQCIQKFTDDGSINGTAIDVSSNNSLLACGSNTGVVNIYDINKVMSNNFTPLKILYNIRNPITGVKFNPTSEILCISSYHKENTIRLVHLGSMTVYQNFPQDKQKVGLVNCVDFSPNSGYFAVGDEKRRAHLFRLKYYGHLSDDQLQITKYLEYICKDYDFTHSSLHD</sequence>
<dbReference type="PANTHER" id="PTHR18359">
    <property type="entry name" value="WD-REPEAT PROTEIN-RELATED"/>
    <property type="match status" value="1"/>
</dbReference>
<evidence type="ECO:0000256" key="3">
    <source>
        <dbReference type="ARBA" id="ARBA00022574"/>
    </source>
</evidence>
<evidence type="ECO:0000313" key="8">
    <source>
        <dbReference type="EMBL" id="KAL0279260.1"/>
    </source>
</evidence>
<dbReference type="InterPro" id="IPR001680">
    <property type="entry name" value="WD40_rpt"/>
</dbReference>
<dbReference type="Pfam" id="PF00400">
    <property type="entry name" value="WD40"/>
    <property type="match status" value="3"/>
</dbReference>
<evidence type="ECO:0000256" key="2">
    <source>
        <dbReference type="ARBA" id="ARBA00022552"/>
    </source>
</evidence>
<evidence type="ECO:0000256" key="5">
    <source>
        <dbReference type="ARBA" id="ARBA00023242"/>
    </source>
</evidence>
<dbReference type="SUPFAM" id="SSF50978">
    <property type="entry name" value="WD40 repeat-like"/>
    <property type="match status" value="1"/>
</dbReference>
<keyword evidence="3 7" id="KW-0853">WD repeat</keyword>
<evidence type="ECO:0000256" key="7">
    <source>
        <dbReference type="PROSITE-ProRule" id="PRU00221"/>
    </source>
</evidence>
<dbReference type="PANTHER" id="PTHR18359:SF0">
    <property type="entry name" value="U3 SMALL NUCLEOLAR RNA-ASSOCIATED PROTEIN 18 HOMOLOG"/>
    <property type="match status" value="1"/>
</dbReference>
<evidence type="ECO:0008006" key="9">
    <source>
        <dbReference type="Google" id="ProtNLM"/>
    </source>
</evidence>
<dbReference type="Gene3D" id="2.130.10.10">
    <property type="entry name" value="YVTN repeat-like/Quinoprotein amine dehydrogenase"/>
    <property type="match status" value="1"/>
</dbReference>
<dbReference type="EMBL" id="JARGDH010000001">
    <property type="protein sequence ID" value="KAL0279260.1"/>
    <property type="molecule type" value="Genomic_DNA"/>
</dbReference>
<reference evidence="8" key="1">
    <citation type="journal article" date="2024" name="Gigascience">
        <title>Chromosome-level genome of the poultry shaft louse Menopon gallinae provides insight into the host-switching and adaptive evolution of parasitic lice.</title>
        <authorList>
            <person name="Xu Y."/>
            <person name="Ma L."/>
            <person name="Liu S."/>
            <person name="Liang Y."/>
            <person name="Liu Q."/>
            <person name="He Z."/>
            <person name="Tian L."/>
            <person name="Duan Y."/>
            <person name="Cai W."/>
            <person name="Li H."/>
            <person name="Song F."/>
        </authorList>
    </citation>
    <scope>NUCLEOTIDE SEQUENCE</scope>
    <source>
        <strain evidence="8">Cailab_2023a</strain>
    </source>
</reference>
<dbReference type="InterPro" id="IPR036322">
    <property type="entry name" value="WD40_repeat_dom_sf"/>
</dbReference>
<proteinExistence type="inferred from homology"/>
<accession>A0AAW2IA68</accession>
<evidence type="ECO:0000256" key="6">
    <source>
        <dbReference type="ARBA" id="ARBA00025767"/>
    </source>
</evidence>
<organism evidence="8">
    <name type="scientific">Menopon gallinae</name>
    <name type="common">poultry shaft louse</name>
    <dbReference type="NCBI Taxonomy" id="328185"/>
    <lineage>
        <taxon>Eukaryota</taxon>
        <taxon>Metazoa</taxon>
        <taxon>Ecdysozoa</taxon>
        <taxon>Arthropoda</taxon>
        <taxon>Hexapoda</taxon>
        <taxon>Insecta</taxon>
        <taxon>Pterygota</taxon>
        <taxon>Neoptera</taxon>
        <taxon>Paraneoptera</taxon>
        <taxon>Psocodea</taxon>
        <taxon>Troctomorpha</taxon>
        <taxon>Phthiraptera</taxon>
        <taxon>Amblycera</taxon>
        <taxon>Menoponidae</taxon>
        <taxon>Menopon</taxon>
    </lineage>
</organism>
<keyword evidence="5" id="KW-0539">Nucleus</keyword>
<keyword evidence="2" id="KW-0698">rRNA processing</keyword>
<dbReference type="GO" id="GO:0034388">
    <property type="term" value="C:Pwp2p-containing subcomplex of 90S preribosome"/>
    <property type="evidence" value="ECO:0007669"/>
    <property type="project" value="TreeGrafter"/>
</dbReference>
<comment type="subcellular location">
    <subcellularLocation>
        <location evidence="1">Nucleus</location>
        <location evidence="1">Nucleolus</location>
    </subcellularLocation>
</comment>
<dbReference type="SMART" id="SM00320">
    <property type="entry name" value="WD40"/>
    <property type="match status" value="7"/>
</dbReference>
<evidence type="ECO:0000256" key="1">
    <source>
        <dbReference type="ARBA" id="ARBA00004604"/>
    </source>
</evidence>
<dbReference type="InterPro" id="IPR015943">
    <property type="entry name" value="WD40/YVTN_repeat-like_dom_sf"/>
</dbReference>
<comment type="caution">
    <text evidence="8">The sequence shown here is derived from an EMBL/GenBank/DDBJ whole genome shotgun (WGS) entry which is preliminary data.</text>
</comment>
<dbReference type="GO" id="GO:0006364">
    <property type="term" value="P:rRNA processing"/>
    <property type="evidence" value="ECO:0007669"/>
    <property type="project" value="UniProtKB-KW"/>
</dbReference>
<comment type="similarity">
    <text evidence="6">Belongs to the WD repeat UTP18 family.</text>
</comment>
<evidence type="ECO:0000256" key="4">
    <source>
        <dbReference type="ARBA" id="ARBA00022737"/>
    </source>
</evidence>
<dbReference type="InterPro" id="IPR045161">
    <property type="entry name" value="Utp18"/>
</dbReference>
<dbReference type="AlphaFoldDB" id="A0AAW2IA68"/>
<dbReference type="GO" id="GO:0032040">
    <property type="term" value="C:small-subunit processome"/>
    <property type="evidence" value="ECO:0007669"/>
    <property type="project" value="TreeGrafter"/>
</dbReference>
<feature type="repeat" description="WD" evidence="7">
    <location>
        <begin position="263"/>
        <end position="304"/>
    </location>
</feature>
<protein>
    <recommendedName>
        <fullName evidence="9">U3 small nucleolar RNA-associated protein 18 homolog</fullName>
    </recommendedName>
</protein>
<gene>
    <name evidence="8" type="ORF">PYX00_000862</name>
</gene>